<evidence type="ECO:0000313" key="13">
    <source>
        <dbReference type="EMBL" id="MCA5006502.1"/>
    </source>
</evidence>
<dbReference type="Pfam" id="PF07715">
    <property type="entry name" value="Plug"/>
    <property type="match status" value="1"/>
</dbReference>
<keyword evidence="4 8" id="KW-0812">Transmembrane</keyword>
<evidence type="ECO:0000256" key="10">
    <source>
        <dbReference type="SAM" id="SignalP"/>
    </source>
</evidence>
<keyword evidence="10" id="KW-0732">Signal</keyword>
<keyword evidence="2 8" id="KW-0813">Transport</keyword>
<dbReference type="InterPro" id="IPR023997">
    <property type="entry name" value="TonB-dep_OMP_SusC/RagA_CS"/>
</dbReference>
<keyword evidence="7 8" id="KW-0998">Cell outer membrane</keyword>
<dbReference type="Proteomes" id="UP001165302">
    <property type="component" value="Unassembled WGS sequence"/>
</dbReference>
<protein>
    <submittedName>
        <fullName evidence="13">SusC/RagA family TonB-linked outer membrane protein</fullName>
    </submittedName>
</protein>
<gene>
    <name evidence="13" type="ORF">IPZ78_15240</name>
</gene>
<dbReference type="InterPro" id="IPR012910">
    <property type="entry name" value="Plug_dom"/>
</dbReference>
<evidence type="ECO:0000256" key="9">
    <source>
        <dbReference type="RuleBase" id="RU003357"/>
    </source>
</evidence>
<accession>A0ABS7Z8H4</accession>
<dbReference type="Pfam" id="PF13715">
    <property type="entry name" value="CarbopepD_reg_2"/>
    <property type="match status" value="1"/>
</dbReference>
<keyword evidence="6 8" id="KW-0472">Membrane</keyword>
<dbReference type="InterPro" id="IPR037066">
    <property type="entry name" value="Plug_dom_sf"/>
</dbReference>
<evidence type="ECO:0000256" key="8">
    <source>
        <dbReference type="PROSITE-ProRule" id="PRU01360"/>
    </source>
</evidence>
<evidence type="ECO:0000256" key="4">
    <source>
        <dbReference type="ARBA" id="ARBA00022692"/>
    </source>
</evidence>
<keyword evidence="5 9" id="KW-0798">TonB box</keyword>
<reference evidence="13" key="1">
    <citation type="submission" date="2020-10" db="EMBL/GenBank/DDBJ databases">
        <authorList>
            <person name="Lu T."/>
            <person name="Wang Q."/>
            <person name="Han X."/>
        </authorList>
    </citation>
    <scope>NUCLEOTIDE SEQUENCE</scope>
    <source>
        <strain evidence="13">WQ 366</strain>
    </source>
</reference>
<evidence type="ECO:0000259" key="11">
    <source>
        <dbReference type="Pfam" id="PF00593"/>
    </source>
</evidence>
<sequence>MQNFTFRKSLLTCLFLLCSIVSITAMASTFLQSNSIAGKVIDDSGTAVVGATVSILNSSFATSTDANGNYSLSNVGVGNQVIVVDMIGYEKSENKLSVVAGVNKLDITLISASDQLEEVVVIGYGTARRKQVTGSISSVSPEEFNKGVVSSPDQLLAGKVAGLTVNRSGGDPTSGSTMQLRGPSSLTASSSPLYVIDGIVGANIELIAPDDIVSMDVMKDASSTAIYGSRAANGVIFVTTKRGKAGASVLSYSGYAATESIANRVNVLSASEHKAFVEANGLTVAPSETGFETNWQDAITRNGVSHNHNLSLTGGSEGTRYNASVNYFNNQGIVKRNGVEKIVARVGVDQNAFDDRLKLSFNLANSINTSQHIPYDIFNGAARFVPTSPIMSEDAQYGQYGGYFQVVGRTGYMNPIAMLNQRDESRSNNTLLGNFKADLKLFEGLMWTNVLSYQRTHWDKNFYMHRTDFDSFALGRGFADRTALKHIDKILESYLNYNFSRDLHSFDAMAGYSYQRQKNDDGLRGSTVGFMSDDLGGNNLNLGALPDGYNPYAEFRGEGYPLIKESLLISAYGRLGYNYDEKYLISASIRRDGSSKFGVNNRWATFPSLSAAWRLTREAFMQEQTLFSELKIRAGYGVSGNQNIDPYRSIIMFGPRDGQFFYNGKWVNAYGVNQNENPDLKWESTSMFNVGLDFELWRGRIGGTIEYYDKETKDLLYEYDVPSPPYQFNRLLANGASMNNKGIEVVLNANVYSNENFRYSTTVNFARNVNEVGSLSSNIENIGVSQRYEGSIGLEGWTGQTASVVLPGQPLGTFYVAKYIGYDEVAKRTIYQKPTGELVTQDQISAPDDYQIMGYALPKFTYGWNNNFKYKNWDLNVFLRGVYGNQIFNATRADLSRLQQANVTNISKDAVDEGIFETPLIASSRFLEDGSFLRLDNMTLGYRFNTSQTKYFKQARLYMTAQNLFTLTDYTGVDPELNLGGLSPGIDNRSYYPKTRSFILGVNFTF</sequence>
<comment type="similarity">
    <text evidence="8 9">Belongs to the TonB-dependent receptor family.</text>
</comment>
<evidence type="ECO:0000313" key="14">
    <source>
        <dbReference type="Proteomes" id="UP001165302"/>
    </source>
</evidence>
<name>A0ABS7Z8H4_9SPHI</name>
<dbReference type="Gene3D" id="2.170.130.10">
    <property type="entry name" value="TonB-dependent receptor, plug domain"/>
    <property type="match status" value="1"/>
</dbReference>
<evidence type="ECO:0000256" key="6">
    <source>
        <dbReference type="ARBA" id="ARBA00023136"/>
    </source>
</evidence>
<keyword evidence="14" id="KW-1185">Reference proteome</keyword>
<dbReference type="NCBIfam" id="TIGR04057">
    <property type="entry name" value="SusC_RagA_signa"/>
    <property type="match status" value="1"/>
</dbReference>
<dbReference type="InterPro" id="IPR036942">
    <property type="entry name" value="Beta-barrel_TonB_sf"/>
</dbReference>
<feature type="chain" id="PRO_5046506587" evidence="10">
    <location>
        <begin position="28"/>
        <end position="1006"/>
    </location>
</feature>
<keyword evidence="3 8" id="KW-1134">Transmembrane beta strand</keyword>
<dbReference type="SUPFAM" id="SSF49464">
    <property type="entry name" value="Carboxypeptidase regulatory domain-like"/>
    <property type="match status" value="1"/>
</dbReference>
<dbReference type="PROSITE" id="PS52016">
    <property type="entry name" value="TONB_DEPENDENT_REC_3"/>
    <property type="match status" value="1"/>
</dbReference>
<dbReference type="NCBIfam" id="TIGR04056">
    <property type="entry name" value="OMP_RagA_SusC"/>
    <property type="match status" value="1"/>
</dbReference>
<dbReference type="InterPro" id="IPR039426">
    <property type="entry name" value="TonB-dep_rcpt-like"/>
</dbReference>
<evidence type="ECO:0000256" key="7">
    <source>
        <dbReference type="ARBA" id="ARBA00023237"/>
    </source>
</evidence>
<feature type="signal peptide" evidence="10">
    <location>
        <begin position="1"/>
        <end position="27"/>
    </location>
</feature>
<evidence type="ECO:0000256" key="2">
    <source>
        <dbReference type="ARBA" id="ARBA00022448"/>
    </source>
</evidence>
<dbReference type="Pfam" id="PF00593">
    <property type="entry name" value="TonB_dep_Rec_b-barrel"/>
    <property type="match status" value="1"/>
</dbReference>
<proteinExistence type="inferred from homology"/>
<dbReference type="SUPFAM" id="SSF56935">
    <property type="entry name" value="Porins"/>
    <property type="match status" value="1"/>
</dbReference>
<dbReference type="InterPro" id="IPR000531">
    <property type="entry name" value="Beta-barrel_TonB"/>
</dbReference>
<comment type="caution">
    <text evidence="13">The sequence shown here is derived from an EMBL/GenBank/DDBJ whole genome shotgun (WGS) entry which is preliminary data.</text>
</comment>
<evidence type="ECO:0000256" key="5">
    <source>
        <dbReference type="ARBA" id="ARBA00023077"/>
    </source>
</evidence>
<organism evidence="13 14">
    <name type="scientific">Sphingobacterium bovistauri</name>
    <dbReference type="NCBI Taxonomy" id="2781959"/>
    <lineage>
        <taxon>Bacteria</taxon>
        <taxon>Pseudomonadati</taxon>
        <taxon>Bacteroidota</taxon>
        <taxon>Sphingobacteriia</taxon>
        <taxon>Sphingobacteriales</taxon>
        <taxon>Sphingobacteriaceae</taxon>
        <taxon>Sphingobacterium</taxon>
    </lineage>
</organism>
<evidence type="ECO:0000259" key="12">
    <source>
        <dbReference type="Pfam" id="PF07715"/>
    </source>
</evidence>
<dbReference type="Gene3D" id="2.60.40.1120">
    <property type="entry name" value="Carboxypeptidase-like, regulatory domain"/>
    <property type="match status" value="1"/>
</dbReference>
<dbReference type="InterPro" id="IPR023996">
    <property type="entry name" value="TonB-dep_OMP_SusC/RagA"/>
</dbReference>
<evidence type="ECO:0000256" key="1">
    <source>
        <dbReference type="ARBA" id="ARBA00004571"/>
    </source>
</evidence>
<feature type="domain" description="TonB-dependent receptor plug" evidence="12">
    <location>
        <begin position="130"/>
        <end position="235"/>
    </location>
</feature>
<feature type="domain" description="TonB-dependent receptor-like beta-barrel" evidence="11">
    <location>
        <begin position="427"/>
        <end position="964"/>
    </location>
</feature>
<dbReference type="EMBL" id="JADEYP010000036">
    <property type="protein sequence ID" value="MCA5006502.1"/>
    <property type="molecule type" value="Genomic_DNA"/>
</dbReference>
<evidence type="ECO:0000256" key="3">
    <source>
        <dbReference type="ARBA" id="ARBA00022452"/>
    </source>
</evidence>
<dbReference type="Gene3D" id="2.40.170.20">
    <property type="entry name" value="TonB-dependent receptor, beta-barrel domain"/>
    <property type="match status" value="1"/>
</dbReference>
<comment type="subcellular location">
    <subcellularLocation>
        <location evidence="1 8">Cell outer membrane</location>
        <topology evidence="1 8">Multi-pass membrane protein</topology>
    </subcellularLocation>
</comment>
<dbReference type="InterPro" id="IPR008969">
    <property type="entry name" value="CarboxyPept-like_regulatory"/>
</dbReference>